<evidence type="ECO:0000259" key="2">
    <source>
        <dbReference type="Pfam" id="PF17667"/>
    </source>
</evidence>
<dbReference type="SUPFAM" id="SSF56112">
    <property type="entry name" value="Protein kinase-like (PK-like)"/>
    <property type="match status" value="1"/>
</dbReference>
<keyword evidence="4" id="KW-1185">Reference proteome</keyword>
<sequence length="836" mass="94778">MADVAPPIQHSTSQVVHPEVHDHGDPMDIRVDHKYLCMETAGSFVGPVLLKEFMKRFMNIPGRRRKIPRADFSNVLKGTSNADMYDSLISAIKKSKICPRMVFRRLSNITQEDLALRPDLAGFNANDGEPSDNANIWSSMQLCIDNRTEDAFDVTYDPNDREGLRESEGGSTKFLGQMIHYVREQMSHQHRVFMFSLHTVHDSARLIRWDRMGAIVTEAFNFVLQPQILAEFLFRFSLLGPEGRGLDSSVELTGPQECHAFTEAVANYLDSFGERKPPHFDSTLDASYPTCKILFCDSGSGERSSFIVRRPFSEIPFPCGRATRGYIAWDVGRKKLVFLKDTWRPEESSRLSEKEAYETLAEHKVPYVPTFLIAEDVRSSTGEPQRTVTQDYSDIPFGSRCAHLRPHIHHRIVQELALPLVMMRRSKQLVQAIRNTLVAIQAAYQDAKILHRDISMGNIMLDSNLNGILNDWDRAIRLSASEEHHAARTGTWRFLSIEQLRSETKAHEIHDDLESCFWVFLYAALHHFRHQPVPFDMYVFEEVWDRKDKDGTMHYFGGGWKRAALSLGQITDLKFDCAPLTEAIHHVSSIFEEFHGSAAGSSSSDYFGMRARAARAKAHAEMEDPSPLIKFFDAILDREDWPQEDDAVFHPYPPPKVQSPRKEEEDSYSGQNSLYTNSDHSPSPIANSDKAPEACDSQPLISEDRLGYTKHDAMISQPQPTAPQAVAVAEYSFPLALTSEQMNGKPSRTCDATCIGKRLAPGSADYASDEPKAKLPKLVRRNSKQKHTTRTHAMTLRPCAKARPPLYTHNTSRTRDSQATLYGDEWFLRGTYAYED</sequence>
<dbReference type="Pfam" id="PF17667">
    <property type="entry name" value="Pkinase_fungal"/>
    <property type="match status" value="1"/>
</dbReference>
<dbReference type="STRING" id="98765.A0A2R6NTH0"/>
<dbReference type="Gene3D" id="1.10.510.10">
    <property type="entry name" value="Transferase(Phosphotransferase) domain 1"/>
    <property type="match status" value="1"/>
</dbReference>
<name>A0A2R6NTH0_9APHY</name>
<dbReference type="PANTHER" id="PTHR38248">
    <property type="entry name" value="FUNK1 6"/>
    <property type="match status" value="1"/>
</dbReference>
<comment type="caution">
    <text evidence="3">The sequence shown here is derived from an EMBL/GenBank/DDBJ whole genome shotgun (WGS) entry which is preliminary data.</text>
</comment>
<dbReference type="OrthoDB" id="3265188at2759"/>
<proteinExistence type="predicted"/>
<dbReference type="InterPro" id="IPR011009">
    <property type="entry name" value="Kinase-like_dom_sf"/>
</dbReference>
<reference evidence="3 4" key="1">
    <citation type="submission" date="2018-02" db="EMBL/GenBank/DDBJ databases">
        <title>Genome sequence of the basidiomycete white-rot fungus Phlebia centrifuga.</title>
        <authorList>
            <person name="Granchi Z."/>
            <person name="Peng M."/>
            <person name="de Vries R.P."/>
            <person name="Hilden K."/>
            <person name="Makela M.R."/>
            <person name="Grigoriev I."/>
            <person name="Riley R."/>
        </authorList>
    </citation>
    <scope>NUCLEOTIDE SEQUENCE [LARGE SCALE GENOMIC DNA]</scope>
    <source>
        <strain evidence="3 4">FBCC195</strain>
    </source>
</reference>
<protein>
    <recommendedName>
        <fullName evidence="2">Fungal-type protein kinase domain-containing protein</fullName>
    </recommendedName>
</protein>
<feature type="domain" description="Fungal-type protein kinase" evidence="2">
    <location>
        <begin position="171"/>
        <end position="522"/>
    </location>
</feature>
<evidence type="ECO:0000256" key="1">
    <source>
        <dbReference type="SAM" id="MobiDB-lite"/>
    </source>
</evidence>
<feature type="compositionally biased region" description="Polar residues" evidence="1">
    <location>
        <begin position="668"/>
        <end position="686"/>
    </location>
</feature>
<evidence type="ECO:0000313" key="3">
    <source>
        <dbReference type="EMBL" id="PSR76365.1"/>
    </source>
</evidence>
<gene>
    <name evidence="3" type="ORF">PHLCEN_2v8505</name>
</gene>
<accession>A0A2R6NTH0</accession>
<dbReference type="EMBL" id="MLYV02000848">
    <property type="protein sequence ID" value="PSR76365.1"/>
    <property type="molecule type" value="Genomic_DNA"/>
</dbReference>
<dbReference type="PANTHER" id="PTHR38248:SF2">
    <property type="entry name" value="FUNK1 11"/>
    <property type="match status" value="1"/>
</dbReference>
<dbReference type="InterPro" id="IPR040976">
    <property type="entry name" value="Pkinase_fungal"/>
</dbReference>
<evidence type="ECO:0000313" key="4">
    <source>
        <dbReference type="Proteomes" id="UP000186601"/>
    </source>
</evidence>
<feature type="region of interest" description="Disordered" evidence="1">
    <location>
        <begin position="645"/>
        <end position="695"/>
    </location>
</feature>
<dbReference type="AlphaFoldDB" id="A0A2R6NTH0"/>
<dbReference type="Proteomes" id="UP000186601">
    <property type="component" value="Unassembled WGS sequence"/>
</dbReference>
<organism evidence="3 4">
    <name type="scientific">Hermanssonia centrifuga</name>
    <dbReference type="NCBI Taxonomy" id="98765"/>
    <lineage>
        <taxon>Eukaryota</taxon>
        <taxon>Fungi</taxon>
        <taxon>Dikarya</taxon>
        <taxon>Basidiomycota</taxon>
        <taxon>Agaricomycotina</taxon>
        <taxon>Agaricomycetes</taxon>
        <taxon>Polyporales</taxon>
        <taxon>Meruliaceae</taxon>
        <taxon>Hermanssonia</taxon>
    </lineage>
</organism>
<feature type="region of interest" description="Disordered" evidence="1">
    <location>
        <begin position="1"/>
        <end position="23"/>
    </location>
</feature>